<evidence type="ECO:0000256" key="1">
    <source>
        <dbReference type="ARBA" id="ARBA00013201"/>
    </source>
</evidence>
<evidence type="ECO:0000256" key="2">
    <source>
        <dbReference type="ARBA" id="ARBA00022801"/>
    </source>
</evidence>
<dbReference type="PANTHER" id="PTHR10272">
    <property type="entry name" value="PLATELET-ACTIVATING FACTOR ACETYLHYDROLASE"/>
    <property type="match status" value="1"/>
</dbReference>
<gene>
    <name evidence="7" type="ORF">K431DRAFT_210150</name>
</gene>
<dbReference type="InterPro" id="IPR029058">
    <property type="entry name" value="AB_hydrolase_fold"/>
</dbReference>
<dbReference type="PIRSF" id="PIRSF018169">
    <property type="entry name" value="PAF_acetylhydrolase"/>
    <property type="match status" value="1"/>
</dbReference>
<evidence type="ECO:0000256" key="5">
    <source>
        <dbReference type="PIRSR" id="PIRSR018169-1"/>
    </source>
</evidence>
<feature type="region of interest" description="Disordered" evidence="6">
    <location>
        <begin position="253"/>
        <end position="272"/>
    </location>
</feature>
<feature type="region of interest" description="Disordered" evidence="6">
    <location>
        <begin position="153"/>
        <end position="173"/>
    </location>
</feature>
<dbReference type="AlphaFoldDB" id="A0A9P4QBT9"/>
<dbReference type="Proteomes" id="UP000799441">
    <property type="component" value="Unassembled WGS sequence"/>
</dbReference>
<feature type="active site" description="Nucleophile" evidence="5">
    <location>
        <position position="347"/>
    </location>
</feature>
<evidence type="ECO:0000313" key="7">
    <source>
        <dbReference type="EMBL" id="KAF2722843.1"/>
    </source>
</evidence>
<dbReference type="Pfam" id="PF03403">
    <property type="entry name" value="PAF-AH_p_II"/>
    <property type="match status" value="1"/>
</dbReference>
<dbReference type="EMBL" id="MU003780">
    <property type="protein sequence ID" value="KAF2722843.1"/>
    <property type="molecule type" value="Genomic_DNA"/>
</dbReference>
<keyword evidence="4" id="KW-0443">Lipid metabolism</keyword>
<feature type="region of interest" description="Disordered" evidence="6">
    <location>
        <begin position="1"/>
        <end position="20"/>
    </location>
</feature>
<feature type="non-terminal residue" evidence="7">
    <location>
        <position position="569"/>
    </location>
</feature>
<keyword evidence="3" id="KW-0442">Lipid degradation</keyword>
<dbReference type="SUPFAM" id="SSF53474">
    <property type="entry name" value="alpha/beta-Hydrolases"/>
    <property type="match status" value="1"/>
</dbReference>
<keyword evidence="8" id="KW-1185">Reference proteome</keyword>
<proteinExistence type="predicted"/>
<feature type="compositionally biased region" description="Basic and acidic residues" evidence="6">
    <location>
        <begin position="155"/>
        <end position="164"/>
    </location>
</feature>
<protein>
    <recommendedName>
        <fullName evidence="1">1-alkyl-2-acetylglycerophosphocholine esterase</fullName>
        <ecNumber evidence="1">3.1.1.47</ecNumber>
    </recommendedName>
</protein>
<dbReference type="EC" id="3.1.1.47" evidence="1"/>
<evidence type="ECO:0000256" key="6">
    <source>
        <dbReference type="SAM" id="MobiDB-lite"/>
    </source>
</evidence>
<dbReference type="InterPro" id="IPR016715">
    <property type="entry name" value="PAF_acetylhydro_eukaryote"/>
</dbReference>
<evidence type="ECO:0000256" key="3">
    <source>
        <dbReference type="ARBA" id="ARBA00022963"/>
    </source>
</evidence>
<keyword evidence="2" id="KW-0378">Hydrolase</keyword>
<feature type="active site" description="Charge relay system" evidence="5">
    <location>
        <position position="439"/>
    </location>
</feature>
<accession>A0A9P4QBT9</accession>
<dbReference type="PANTHER" id="PTHR10272:SF0">
    <property type="entry name" value="PLATELET-ACTIVATING FACTOR ACETYLHYDROLASE"/>
    <property type="match status" value="1"/>
</dbReference>
<feature type="active site" description="Charge relay system" evidence="5">
    <location>
        <position position="373"/>
    </location>
</feature>
<dbReference type="GO" id="GO:0003847">
    <property type="term" value="F:1-alkyl-2-acetylglycerophosphocholine esterase activity"/>
    <property type="evidence" value="ECO:0007669"/>
    <property type="project" value="UniProtKB-EC"/>
</dbReference>
<sequence length="569" mass="64323">TSKIPNAQKPKTRPPRGLRDHFLFPGRSLPTYTGPYSVGTMEIEVPAQEPRTFSNIKRHGIHMLQLETVLMTVYYPAAVETQELASRRERQSRELWLGRPRLGIASGYSHFASLGQLGIPVFLPTMFTKLPAYRNAPLAKHWAPVMNLRNSRSGPDIKLEEGETPKGQPEKPVFPMIMFSHGLGGTRTMYSSVCGEFASYGFVVVAVEHRDGSGPCTYINHPNDGPEDMDKLEREGGIDHTAEEKKRGWSRKGYTFPETNKFDTNPRNPKGVDHELRSAQIELRLAELEEAYAVMCVLNNGDGEEIAKRNLRRKGFKSASSQGLSGVDWSTWKERLHLFSVTACGHSFGAATICEMLRHDDRFHYVSQGIIYDIWGAGTRPVEQDHPNHRIKQPLLAINSEAFTYWPSNYQLVSSLIDEAHSEPSPQPAWLLTLRGTVHVSQSDFSLLYPHLCSFLLKMVANPRRALDLNINASLEFLAGVLPPELAEVSRSYNNEGLLVHEANELSQIPSVDMHRPKEKYTAMRLKIKHEWLFRINPGLARKIKRKQSQRSGNISNEDDEVWLHCKPT</sequence>
<dbReference type="GO" id="GO:0016042">
    <property type="term" value="P:lipid catabolic process"/>
    <property type="evidence" value="ECO:0007669"/>
    <property type="project" value="UniProtKB-KW"/>
</dbReference>
<reference evidence="7" key="1">
    <citation type="journal article" date="2020" name="Stud. Mycol.">
        <title>101 Dothideomycetes genomes: a test case for predicting lifestyles and emergence of pathogens.</title>
        <authorList>
            <person name="Haridas S."/>
            <person name="Albert R."/>
            <person name="Binder M."/>
            <person name="Bloem J."/>
            <person name="Labutti K."/>
            <person name="Salamov A."/>
            <person name="Andreopoulos B."/>
            <person name="Baker S."/>
            <person name="Barry K."/>
            <person name="Bills G."/>
            <person name="Bluhm B."/>
            <person name="Cannon C."/>
            <person name="Castanera R."/>
            <person name="Culley D."/>
            <person name="Daum C."/>
            <person name="Ezra D."/>
            <person name="Gonzalez J."/>
            <person name="Henrissat B."/>
            <person name="Kuo A."/>
            <person name="Liang C."/>
            <person name="Lipzen A."/>
            <person name="Lutzoni F."/>
            <person name="Magnuson J."/>
            <person name="Mondo S."/>
            <person name="Nolan M."/>
            <person name="Ohm R."/>
            <person name="Pangilinan J."/>
            <person name="Park H.-J."/>
            <person name="Ramirez L."/>
            <person name="Alfaro M."/>
            <person name="Sun H."/>
            <person name="Tritt A."/>
            <person name="Yoshinaga Y."/>
            <person name="Zwiers L.-H."/>
            <person name="Turgeon B."/>
            <person name="Goodwin S."/>
            <person name="Spatafora J."/>
            <person name="Crous P."/>
            <person name="Grigoriev I."/>
        </authorList>
    </citation>
    <scope>NUCLEOTIDE SEQUENCE</scope>
    <source>
        <strain evidence="7">CBS 116435</strain>
    </source>
</reference>
<name>A0A9P4QBT9_9PEZI</name>
<evidence type="ECO:0000256" key="4">
    <source>
        <dbReference type="ARBA" id="ARBA00023098"/>
    </source>
</evidence>
<dbReference type="Gene3D" id="3.40.50.1820">
    <property type="entry name" value="alpha/beta hydrolase"/>
    <property type="match status" value="1"/>
</dbReference>
<feature type="non-terminal residue" evidence="7">
    <location>
        <position position="1"/>
    </location>
</feature>
<dbReference type="OrthoDB" id="2363873at2759"/>
<comment type="caution">
    <text evidence="7">The sequence shown here is derived from an EMBL/GenBank/DDBJ whole genome shotgun (WGS) entry which is preliminary data.</text>
</comment>
<organism evidence="7 8">
    <name type="scientific">Polychaeton citri CBS 116435</name>
    <dbReference type="NCBI Taxonomy" id="1314669"/>
    <lineage>
        <taxon>Eukaryota</taxon>
        <taxon>Fungi</taxon>
        <taxon>Dikarya</taxon>
        <taxon>Ascomycota</taxon>
        <taxon>Pezizomycotina</taxon>
        <taxon>Dothideomycetes</taxon>
        <taxon>Dothideomycetidae</taxon>
        <taxon>Capnodiales</taxon>
        <taxon>Capnodiaceae</taxon>
        <taxon>Polychaeton</taxon>
    </lineage>
</organism>
<evidence type="ECO:0000313" key="8">
    <source>
        <dbReference type="Proteomes" id="UP000799441"/>
    </source>
</evidence>